<dbReference type="eggNOG" id="COG5492">
    <property type="taxonomic scope" value="Bacteria"/>
</dbReference>
<dbReference type="EMBL" id="BAVZ01000004">
    <property type="protein sequence ID" value="GAF07569.1"/>
    <property type="molecule type" value="Genomic_DNA"/>
</dbReference>
<keyword evidence="3" id="KW-1185">Reference proteome</keyword>
<gene>
    <name evidence="2" type="ORF">JCM16418_1593</name>
</gene>
<dbReference type="OrthoDB" id="2606203at2"/>
<name>W7YYU5_9BACL</name>
<comment type="caution">
    <text evidence="2">The sequence shown here is derived from an EMBL/GenBank/DDBJ whole genome shotgun (WGS) entry which is preliminary data.</text>
</comment>
<accession>W7YYU5</accession>
<evidence type="ECO:0000259" key="1">
    <source>
        <dbReference type="Pfam" id="PF02368"/>
    </source>
</evidence>
<dbReference type="STRING" id="1236976.JCM16418_1593"/>
<dbReference type="SUPFAM" id="SSF49373">
    <property type="entry name" value="Invasin/intimin cell-adhesion fragments"/>
    <property type="match status" value="1"/>
</dbReference>
<reference evidence="2 3" key="1">
    <citation type="journal article" date="2014" name="Genome Announc.">
        <title>Draft Genome Sequence of Paenibacillus pini JCM 16418T, Isolated from the Rhizosphere of Pine Tree.</title>
        <authorList>
            <person name="Yuki M."/>
            <person name="Oshima K."/>
            <person name="Suda W."/>
            <person name="Oshida Y."/>
            <person name="Kitamura K."/>
            <person name="Iida Y."/>
            <person name="Hattori M."/>
            <person name="Ohkuma M."/>
        </authorList>
    </citation>
    <scope>NUCLEOTIDE SEQUENCE [LARGE SCALE GENOMIC DNA]</scope>
    <source>
        <strain evidence="2 3">JCM 16418</strain>
    </source>
</reference>
<dbReference type="Pfam" id="PF02368">
    <property type="entry name" value="Big_2"/>
    <property type="match status" value="1"/>
</dbReference>
<dbReference type="Proteomes" id="UP000019364">
    <property type="component" value="Unassembled WGS sequence"/>
</dbReference>
<dbReference type="Gene3D" id="2.60.40.1080">
    <property type="match status" value="1"/>
</dbReference>
<dbReference type="InterPro" id="IPR008964">
    <property type="entry name" value="Invasin/intimin_cell_adhesion"/>
</dbReference>
<sequence length="317" mass="35936">MENDWLITEMDDNQEIYCRGKMSKCPSSLKWQDQYGYIHETWFAYISDTMSNSGIKEDRVMKLDNERRNIIFQNNDHTISFDKEKRFIFDRRTWKITDIDRLDPHLITAVLEVTPTDSVKDNTSLRVADYVNPNYEITVDKISVLLKPSESYQLHTEVKNNGITLINPILSFSSSDQSICTVDNDGLISSVSEGSVVITVNYKESYKRITVVVNSKDSHKLTVDIFDNSTTNKFIITKSKSKEFTCVFKGNGQSIVSEAWFSLTDVNGNPTNLATITSQSNNSCIVRGDNIGYVLMNVASADKTIINSKQIQVKSAI</sequence>
<organism evidence="2 3">
    <name type="scientific">Paenibacillus pini JCM 16418</name>
    <dbReference type="NCBI Taxonomy" id="1236976"/>
    <lineage>
        <taxon>Bacteria</taxon>
        <taxon>Bacillati</taxon>
        <taxon>Bacillota</taxon>
        <taxon>Bacilli</taxon>
        <taxon>Bacillales</taxon>
        <taxon>Paenibacillaceae</taxon>
        <taxon>Paenibacillus</taxon>
    </lineage>
</organism>
<evidence type="ECO:0000313" key="3">
    <source>
        <dbReference type="Proteomes" id="UP000019364"/>
    </source>
</evidence>
<dbReference type="InterPro" id="IPR003343">
    <property type="entry name" value="Big_2"/>
</dbReference>
<feature type="domain" description="BIG2" evidence="1">
    <location>
        <begin position="137"/>
        <end position="204"/>
    </location>
</feature>
<proteinExistence type="predicted"/>
<evidence type="ECO:0000313" key="2">
    <source>
        <dbReference type="EMBL" id="GAF07569.1"/>
    </source>
</evidence>
<dbReference type="RefSeq" id="WP_036647198.1">
    <property type="nucleotide sequence ID" value="NZ_BAVZ01000004.1"/>
</dbReference>
<protein>
    <submittedName>
        <fullName evidence="2">Ig domain protein</fullName>
    </submittedName>
</protein>
<dbReference type="AlphaFoldDB" id="W7YYU5"/>